<sequence length="312" mass="34888">MLSVADFILAILWLIGGIVWLSPDGNGWATEKSSTHAGMCYVLAVATTMAGIVTFLLTVVYAQSALLRLREYYNNKGKLLPEQHKKKRLRHIVTGLSYVLSWLVPLLVVLPVTEALVGLESTDKGCWCIVDFFNLRPDNGDLNTSSPFNTFAIIQADMIGSFFLGSALLIIVYYGITLWYIRKVYAFQANQQGSQQRSAKLRRIIRTVMIRLSCFILIFIACGAPTFAGAVDVWSEGSRLHLSEKPDRIILYIHAVLAPMQGFWNAIVYGWSRKEFRRAVRIHGSERSASSSNYQSLNNSRVDQGNNASPTQ</sequence>
<dbReference type="GO" id="GO:0005886">
    <property type="term" value="C:plasma membrane"/>
    <property type="evidence" value="ECO:0007669"/>
    <property type="project" value="TreeGrafter"/>
</dbReference>
<evidence type="ECO:0000313" key="8">
    <source>
        <dbReference type="EMBL" id="CAI8055029.1"/>
    </source>
</evidence>
<feature type="transmembrane region" description="Helical" evidence="6">
    <location>
        <begin position="249"/>
        <end position="271"/>
    </location>
</feature>
<evidence type="ECO:0000256" key="5">
    <source>
        <dbReference type="SAM" id="MobiDB-lite"/>
    </source>
</evidence>
<reference evidence="8" key="1">
    <citation type="submission" date="2023-03" db="EMBL/GenBank/DDBJ databases">
        <authorList>
            <person name="Steffen K."/>
            <person name="Cardenas P."/>
        </authorList>
    </citation>
    <scope>NUCLEOTIDE SEQUENCE</scope>
</reference>
<feature type="transmembrane region" description="Helical" evidence="6">
    <location>
        <begin position="89"/>
        <end position="110"/>
    </location>
</feature>
<evidence type="ECO:0000313" key="9">
    <source>
        <dbReference type="Proteomes" id="UP001174909"/>
    </source>
</evidence>
<dbReference type="GO" id="GO:0007189">
    <property type="term" value="P:adenylate cyclase-activating G protein-coupled receptor signaling pathway"/>
    <property type="evidence" value="ECO:0007669"/>
    <property type="project" value="TreeGrafter"/>
</dbReference>
<keyword evidence="4 6" id="KW-0472">Membrane</keyword>
<evidence type="ECO:0000259" key="7">
    <source>
        <dbReference type="PROSITE" id="PS50262"/>
    </source>
</evidence>
<gene>
    <name evidence="8" type="ORF">GBAR_LOCUS30029</name>
</gene>
<dbReference type="PANTHER" id="PTHR23112">
    <property type="entry name" value="G PROTEIN-COUPLED RECEPTOR 157-RELATED"/>
    <property type="match status" value="1"/>
</dbReference>
<dbReference type="PANTHER" id="PTHR23112:SF0">
    <property type="entry name" value="TRANSMEMBRANE PROTEIN 116"/>
    <property type="match status" value="1"/>
</dbReference>
<dbReference type="Proteomes" id="UP001174909">
    <property type="component" value="Unassembled WGS sequence"/>
</dbReference>
<proteinExistence type="predicted"/>
<feature type="transmembrane region" description="Helical" evidence="6">
    <location>
        <begin position="158"/>
        <end position="181"/>
    </location>
</feature>
<feature type="transmembrane region" description="Helical" evidence="6">
    <location>
        <begin position="43"/>
        <end position="69"/>
    </location>
</feature>
<comment type="caution">
    <text evidence="8">The sequence shown here is derived from an EMBL/GenBank/DDBJ whole genome shotgun (WGS) entry which is preliminary data.</text>
</comment>
<dbReference type="EMBL" id="CASHTH010004235">
    <property type="protein sequence ID" value="CAI8055029.1"/>
    <property type="molecule type" value="Genomic_DNA"/>
</dbReference>
<evidence type="ECO:0000256" key="3">
    <source>
        <dbReference type="ARBA" id="ARBA00022989"/>
    </source>
</evidence>
<dbReference type="SUPFAM" id="SSF81321">
    <property type="entry name" value="Family A G protein-coupled receptor-like"/>
    <property type="match status" value="1"/>
</dbReference>
<keyword evidence="2 6" id="KW-0812">Transmembrane</keyword>
<feature type="region of interest" description="Disordered" evidence="5">
    <location>
        <begin position="290"/>
        <end position="312"/>
    </location>
</feature>
<feature type="transmembrane region" description="Helical" evidence="6">
    <location>
        <begin position="7"/>
        <end position="23"/>
    </location>
</feature>
<accession>A0AA35XF27</accession>
<keyword evidence="3 6" id="KW-1133">Transmembrane helix</keyword>
<dbReference type="Gene3D" id="1.20.1070.10">
    <property type="entry name" value="Rhodopsin 7-helix transmembrane proteins"/>
    <property type="match status" value="1"/>
</dbReference>
<protein>
    <recommendedName>
        <fullName evidence="7">G-protein coupled receptors family 1 profile domain-containing protein</fullName>
    </recommendedName>
</protein>
<dbReference type="InterPro" id="IPR017452">
    <property type="entry name" value="GPCR_Rhodpsn_7TM"/>
</dbReference>
<evidence type="ECO:0000256" key="4">
    <source>
        <dbReference type="ARBA" id="ARBA00023136"/>
    </source>
</evidence>
<keyword evidence="9" id="KW-1185">Reference proteome</keyword>
<name>A0AA35XF27_GEOBA</name>
<dbReference type="AlphaFoldDB" id="A0AA35XF27"/>
<dbReference type="PROSITE" id="PS50262">
    <property type="entry name" value="G_PROTEIN_RECEP_F1_2"/>
    <property type="match status" value="1"/>
</dbReference>
<evidence type="ECO:0000256" key="6">
    <source>
        <dbReference type="SAM" id="Phobius"/>
    </source>
</evidence>
<evidence type="ECO:0000256" key="2">
    <source>
        <dbReference type="ARBA" id="ARBA00022692"/>
    </source>
</evidence>
<feature type="transmembrane region" description="Helical" evidence="6">
    <location>
        <begin position="208"/>
        <end position="229"/>
    </location>
</feature>
<organism evidence="8 9">
    <name type="scientific">Geodia barretti</name>
    <name type="common">Barrett's horny sponge</name>
    <dbReference type="NCBI Taxonomy" id="519541"/>
    <lineage>
        <taxon>Eukaryota</taxon>
        <taxon>Metazoa</taxon>
        <taxon>Porifera</taxon>
        <taxon>Demospongiae</taxon>
        <taxon>Heteroscleromorpha</taxon>
        <taxon>Tetractinellida</taxon>
        <taxon>Astrophorina</taxon>
        <taxon>Geodiidae</taxon>
        <taxon>Geodia</taxon>
    </lineage>
</organism>
<feature type="domain" description="G-protein coupled receptors family 1 profile" evidence="7">
    <location>
        <begin position="1"/>
        <end position="269"/>
    </location>
</feature>
<dbReference type="GO" id="GO:0004930">
    <property type="term" value="F:G protein-coupled receptor activity"/>
    <property type="evidence" value="ECO:0007669"/>
    <property type="project" value="TreeGrafter"/>
</dbReference>
<comment type="subcellular location">
    <subcellularLocation>
        <location evidence="1">Membrane</location>
        <topology evidence="1">Multi-pass membrane protein</topology>
    </subcellularLocation>
</comment>
<evidence type="ECO:0000256" key="1">
    <source>
        <dbReference type="ARBA" id="ARBA00004141"/>
    </source>
</evidence>